<dbReference type="PANTHER" id="PTHR16433:SF0">
    <property type="entry name" value="DOLICHOL-PHOSPHATE MANNOSYLTRANSFERASE SUBUNIT 3"/>
    <property type="match status" value="1"/>
</dbReference>
<dbReference type="RefSeq" id="XP_017888730.2">
    <property type="nucleotide sequence ID" value="XM_018033241.2"/>
</dbReference>
<evidence type="ECO:0000256" key="6">
    <source>
        <dbReference type="ARBA" id="ARBA00023136"/>
    </source>
</evidence>
<comment type="subcellular location">
    <subcellularLocation>
        <location evidence="1 7">Endoplasmic reticulum membrane</location>
        <topology evidence="1 7">Multi-pass membrane protein</topology>
    </subcellularLocation>
</comment>
<comment type="caution">
    <text evidence="7">Lacks conserved residue(s) required for the propagation of feature annotation.</text>
</comment>
<evidence type="ECO:0000256" key="5">
    <source>
        <dbReference type="ARBA" id="ARBA00022989"/>
    </source>
</evidence>
<evidence type="ECO:0000313" key="8">
    <source>
        <dbReference type="Proteomes" id="UP000694925"/>
    </source>
</evidence>
<feature type="transmembrane region" description="Helical" evidence="7">
    <location>
        <begin position="7"/>
        <end position="28"/>
    </location>
</feature>
<name>A0AAJ7JBN2_9HYME</name>
<feature type="non-terminal residue" evidence="9">
    <location>
        <position position="1"/>
    </location>
</feature>
<comment type="subunit">
    <text evidence="7">Component of the dolichol-phosphate mannose (DPM) synthase complex.</text>
</comment>
<dbReference type="Proteomes" id="UP000694925">
    <property type="component" value="Unplaced"/>
</dbReference>
<protein>
    <recommendedName>
        <fullName evidence="7">Dolichol-phosphate mannosyltransferase subunit 3</fullName>
    </recommendedName>
</protein>
<comment type="function">
    <text evidence="7">Stabilizer subunit of the dolichol-phosphate mannose (DPM) synthase complex; tethers catalytic subunit to the ER.</text>
</comment>
<keyword evidence="3 7" id="KW-0812">Transmembrane</keyword>
<evidence type="ECO:0000256" key="1">
    <source>
        <dbReference type="ARBA" id="ARBA00004477"/>
    </source>
</evidence>
<reference evidence="9" key="1">
    <citation type="submission" date="2025-08" db="UniProtKB">
        <authorList>
            <consortium name="RefSeq"/>
        </authorList>
    </citation>
    <scope>IDENTIFICATION</scope>
    <source>
        <tissue evidence="9">Whole body</tissue>
    </source>
</reference>
<dbReference type="GO" id="GO:0006506">
    <property type="term" value="P:GPI anchor biosynthetic process"/>
    <property type="evidence" value="ECO:0007669"/>
    <property type="project" value="TreeGrafter"/>
</dbReference>
<evidence type="ECO:0000256" key="3">
    <source>
        <dbReference type="ARBA" id="ARBA00022692"/>
    </source>
</evidence>
<keyword evidence="6 7" id="KW-0472">Membrane</keyword>
<dbReference type="InterPro" id="IPR013174">
    <property type="entry name" value="DPM3"/>
</dbReference>
<dbReference type="GO" id="GO:0005789">
    <property type="term" value="C:endoplasmic reticulum membrane"/>
    <property type="evidence" value="ECO:0007669"/>
    <property type="project" value="UniProtKB-SubCell"/>
</dbReference>
<gene>
    <name evidence="9" type="primary">LOC108630157</name>
</gene>
<dbReference type="AlphaFoldDB" id="A0AAJ7JBN2"/>
<sequence>IELKRVILLLPLIVVLLFGLYSAIIILYRVFTFNNCENAAVELQEQIEEAKRDLQSKGVILRSK</sequence>
<evidence type="ECO:0000256" key="7">
    <source>
        <dbReference type="RuleBase" id="RU365085"/>
    </source>
</evidence>
<comment type="similarity">
    <text evidence="2 7">Belongs to the DPM3 family.</text>
</comment>
<dbReference type="GeneID" id="108630157"/>
<dbReference type="KEGG" id="ccal:108630157"/>
<evidence type="ECO:0000256" key="4">
    <source>
        <dbReference type="ARBA" id="ARBA00022824"/>
    </source>
</evidence>
<organism evidence="8 9">
    <name type="scientific">Ceratina calcarata</name>
    <dbReference type="NCBI Taxonomy" id="156304"/>
    <lineage>
        <taxon>Eukaryota</taxon>
        <taxon>Metazoa</taxon>
        <taxon>Ecdysozoa</taxon>
        <taxon>Arthropoda</taxon>
        <taxon>Hexapoda</taxon>
        <taxon>Insecta</taxon>
        <taxon>Pterygota</taxon>
        <taxon>Neoptera</taxon>
        <taxon>Endopterygota</taxon>
        <taxon>Hymenoptera</taxon>
        <taxon>Apocrita</taxon>
        <taxon>Aculeata</taxon>
        <taxon>Apoidea</taxon>
        <taxon>Anthophila</taxon>
        <taxon>Apidae</taxon>
        <taxon>Ceratina</taxon>
        <taxon>Zadontomerus</taxon>
    </lineage>
</organism>
<keyword evidence="4 7" id="KW-0256">Endoplasmic reticulum</keyword>
<evidence type="ECO:0000313" key="9">
    <source>
        <dbReference type="RefSeq" id="XP_017888730.2"/>
    </source>
</evidence>
<dbReference type="Pfam" id="PF08285">
    <property type="entry name" value="DPM3"/>
    <property type="match status" value="1"/>
</dbReference>
<comment type="pathway">
    <text evidence="7">Protein modification; protein glycosylation.</text>
</comment>
<dbReference type="PANTHER" id="PTHR16433">
    <property type="entry name" value="DOLICHOL-PHOSPHATE MANNOSYLTRANSFERASE SUBUNIT 3"/>
    <property type="match status" value="1"/>
</dbReference>
<accession>A0AAJ7JBN2</accession>
<evidence type="ECO:0000256" key="2">
    <source>
        <dbReference type="ARBA" id="ARBA00010430"/>
    </source>
</evidence>
<keyword evidence="8" id="KW-1185">Reference proteome</keyword>
<keyword evidence="5 7" id="KW-1133">Transmembrane helix</keyword>
<dbReference type="GO" id="GO:0033185">
    <property type="term" value="C:dolichol-phosphate-mannose synthase complex"/>
    <property type="evidence" value="ECO:0007669"/>
    <property type="project" value="TreeGrafter"/>
</dbReference>
<proteinExistence type="inferred from homology"/>